<dbReference type="Proteomes" id="UP000515734">
    <property type="component" value="Chromosome"/>
</dbReference>
<feature type="region of interest" description="Disordered" evidence="2">
    <location>
        <begin position="1"/>
        <end position="114"/>
    </location>
</feature>
<evidence type="ECO:0000256" key="2">
    <source>
        <dbReference type="SAM" id="MobiDB-lite"/>
    </source>
</evidence>
<evidence type="ECO:0000313" key="5">
    <source>
        <dbReference type="EMBL" id="BCI55791.1"/>
    </source>
</evidence>
<comment type="similarity">
    <text evidence="1">Belongs to the LytR/CpsA/Psr (LCP) family.</text>
</comment>
<name>A0A6S6PDJ7_9MYCO</name>
<evidence type="ECO:0000259" key="4">
    <source>
        <dbReference type="Pfam" id="PF03816"/>
    </source>
</evidence>
<gene>
    <name evidence="5" type="ORF">NIIDNTM18_50690</name>
</gene>
<keyword evidence="3" id="KW-0812">Transmembrane</keyword>
<dbReference type="EMBL" id="AP023287">
    <property type="protein sequence ID" value="BCI55791.1"/>
    <property type="molecule type" value="Genomic_DNA"/>
</dbReference>
<accession>A0A6S6PDJ7</accession>
<feature type="compositionally biased region" description="Pro residues" evidence="2">
    <location>
        <begin position="36"/>
        <end position="72"/>
    </location>
</feature>
<organism evidence="5 6">
    <name type="scientific">Mycolicibacterium litorale</name>
    <dbReference type="NCBI Taxonomy" id="758802"/>
    <lineage>
        <taxon>Bacteria</taxon>
        <taxon>Bacillati</taxon>
        <taxon>Actinomycetota</taxon>
        <taxon>Actinomycetes</taxon>
        <taxon>Mycobacteriales</taxon>
        <taxon>Mycobacteriaceae</taxon>
        <taxon>Mycolicibacterium</taxon>
    </lineage>
</organism>
<keyword evidence="3" id="KW-0472">Membrane</keyword>
<feature type="transmembrane region" description="Helical" evidence="3">
    <location>
        <begin position="121"/>
        <end position="140"/>
    </location>
</feature>
<evidence type="ECO:0000256" key="1">
    <source>
        <dbReference type="ARBA" id="ARBA00006068"/>
    </source>
</evidence>
<evidence type="ECO:0000313" key="6">
    <source>
        <dbReference type="Proteomes" id="UP000515734"/>
    </source>
</evidence>
<feature type="domain" description="Cell envelope-related transcriptional attenuator" evidence="4">
    <location>
        <begin position="194"/>
        <end position="339"/>
    </location>
</feature>
<dbReference type="PANTHER" id="PTHR33392">
    <property type="entry name" value="POLYISOPRENYL-TEICHOIC ACID--PEPTIDOGLYCAN TEICHOIC ACID TRANSFERASE TAGU"/>
    <property type="match status" value="1"/>
</dbReference>
<dbReference type="InterPro" id="IPR050922">
    <property type="entry name" value="LytR/CpsA/Psr_CW_biosynth"/>
</dbReference>
<dbReference type="NCBIfam" id="TIGR00350">
    <property type="entry name" value="lytR_cpsA_psr"/>
    <property type="match status" value="1"/>
</dbReference>
<dbReference type="AlphaFoldDB" id="A0A6S6PDJ7"/>
<dbReference type="InterPro" id="IPR004474">
    <property type="entry name" value="LytR_CpsA_psr"/>
</dbReference>
<proteinExistence type="inferred from homology"/>
<dbReference type="PANTHER" id="PTHR33392:SF6">
    <property type="entry name" value="POLYISOPRENYL-TEICHOIC ACID--PEPTIDOGLYCAN TEICHOIC ACID TRANSFERASE TAGU"/>
    <property type="match status" value="1"/>
</dbReference>
<reference evidence="5 6" key="1">
    <citation type="submission" date="2020-07" db="EMBL/GenBank/DDBJ databases">
        <title>Complete genome sequence of Mycolicibacterium litorale like strain isolated from cardiac implantable electronic device infection.</title>
        <authorList>
            <person name="Fukano H."/>
            <person name="Miyama H."/>
            <person name="Hoshino Y."/>
        </authorList>
    </citation>
    <scope>NUCLEOTIDE SEQUENCE [LARGE SCALE GENOMIC DNA]</scope>
    <source>
        <strain evidence="5 6">NIIDNTM18</strain>
    </source>
</reference>
<dbReference type="Gene3D" id="3.40.630.190">
    <property type="entry name" value="LCP protein"/>
    <property type="match status" value="1"/>
</dbReference>
<keyword evidence="3" id="KW-1133">Transmembrane helix</keyword>
<dbReference type="Pfam" id="PF03816">
    <property type="entry name" value="LytR_cpsA_psr"/>
    <property type="match status" value="1"/>
</dbReference>
<feature type="compositionally biased region" description="Pro residues" evidence="2">
    <location>
        <begin position="81"/>
        <end position="92"/>
    </location>
</feature>
<sequence>MNPNRPEGGTPGVPGAGRRPNAPREPSQVIRRPPGHRPPPVWPPNPPTPRPPRVPPPAWEQRLPTPPAPTRRPAPQRAHAPQPPQPPRPPARPTARPTARPPVPPAVAAARPRRKRHWGRIVVAVLLVAVVSLVGLVVWVDTSLHRIPALTAYPDRPAAGRGTTWLLVGSDSRAGLDAERQAELATGGEVGNGRTDTIMLVHLPGLGSDAPATMVSIPRDSYVPIPGHGEDKINAAFALGGAPLLAQTVEQATGLRLDHYAEVGFDGFAAVVDAVGGVTMCPPEPISDPLAGIDLPAGCQELDGRNALGYVRTRATPRADLDRMTNQRAFMSALLHRAASPAVFANPLRWYPMARAAGSALTVDTGAHVWDLARLGWALRGDIATTTVPIGEFTDGGSGAVVVWDSEAASRLFEALAADTPVPTDVIDPPG</sequence>
<evidence type="ECO:0000256" key="3">
    <source>
        <dbReference type="SAM" id="Phobius"/>
    </source>
</evidence>
<protein>
    <recommendedName>
        <fullName evidence="4">Cell envelope-related transcriptional attenuator domain-containing protein</fullName>
    </recommendedName>
</protein>